<keyword evidence="7" id="KW-0963">Cytoplasm</keyword>
<keyword evidence="15" id="KW-0009">Actin-binding</keyword>
<dbReference type="FunFam" id="2.60.40.10:FF:000164">
    <property type="entry name" value="nexilin isoform X1"/>
    <property type="match status" value="1"/>
</dbReference>
<evidence type="ECO:0000256" key="15">
    <source>
        <dbReference type="ARBA" id="ARBA00023203"/>
    </source>
</evidence>
<sequence>MAGAASHVAPHAERLGGPRYFLSTFPLLTPEGLRPRGQAAAQRRAAAGKQAWTGCTGPGASDRRGVMSEETVSESQFSLKTAALRVFDLPLSWYYSLCQIKFSPVAKKLFMVTAVSAVSVIFLAHHFKRRRGKKKGKILPWEPEHLILECTKRAASDKGSSCSSSRQNLTLSLSSAKDKGSQSCNYVNGGLFSKYSGSAQSLASVQSVNSCHSCACGNSNSWDKADEDDIKLVNIPVTTPENLYLMGMELFEEALRRWEQALTFRNRQAEDEACGSIKLGAGDAIAEESVDDIISTEFIHKLESLLQRAYRLQEEFEATLGASDPNSLVNDTDKDTDVTMKGNADDFSLRDTLSVASTDSFTSTAELAEHKEARHTYSLESLCHCPFYEEAMRLVEEGKIYSRVLRTEMLECLGDSDFLAKLHCIRQAFQVILSETANRIFLAESGRKILSALIVKARKNPKKFEDVFDEMIYFLEQTDHWDNTEMELAARGVKNLNFYDVVLDFILMDSFEDLENPPTSIQNVVNNRWLNSSFKETAVASSCWSVLKQKRQQMKIPDGFFAHFYAICEQISPVLAWGFLGPRNSLYDLCCFFKNQVLFFLKDIFDFEKIKEMLASDDEEEVSSKVEKAYVPKLTGTVKGKFAEMEKQRQEEQRKRTEEERKRRIEQDLLEKRKIQRELARRAEQDDELESEAKKESLSSGKLKLTFEELERQRQENRRKQAEEEARKRLEEERRAFEEARRQMVVDDDTPEMYKTISQESLIPGKLEINFEELLKQKMEEERRRTEEERRHKLEMEKQEFEQLRQEMGEEEEENETFELSREYEELIKLKRSGSIQAKNLKSKFEKIGQLSEKEIQKKIEEERARRRAIDLEIKEREAENFHEEEDVDIKPAKKSEAPFTHKVNMKARFERMAKAREEEEQRRIEEQKLLRMQFEQKEIDAALQKKREEEEEEEGSTMNGSTIEDEEQTRSGAPWFKKPLRNTSVVDSEPVRFTVKVTGEPKPEITWWFEGEILQDGEDYQYIERGETYCLYLPETFPEDEGEYMCKAVNSKGSAASTCILTIETDDY</sequence>
<dbReference type="GO" id="GO:0030018">
    <property type="term" value="C:Z disc"/>
    <property type="evidence" value="ECO:0007669"/>
    <property type="project" value="UniProtKB-SubCell"/>
</dbReference>
<evidence type="ECO:0000259" key="22">
    <source>
        <dbReference type="PROSITE" id="PS50835"/>
    </source>
</evidence>
<name>A0A6B0QY29_9CETA</name>
<feature type="compositionally biased region" description="Basic and acidic residues" evidence="21">
    <location>
        <begin position="780"/>
        <end position="808"/>
    </location>
</feature>
<evidence type="ECO:0000256" key="6">
    <source>
        <dbReference type="ARBA" id="ARBA00011385"/>
    </source>
</evidence>
<dbReference type="Gene3D" id="2.60.40.10">
    <property type="entry name" value="Immunoglobulins"/>
    <property type="match status" value="1"/>
</dbReference>
<evidence type="ECO:0000256" key="9">
    <source>
        <dbReference type="ARBA" id="ARBA00022692"/>
    </source>
</evidence>
<dbReference type="Proteomes" id="UP000322234">
    <property type="component" value="Unassembled WGS sequence"/>
</dbReference>
<feature type="domain" description="Ig-like" evidence="22">
    <location>
        <begin position="975"/>
        <end position="1063"/>
    </location>
</feature>
<keyword evidence="14" id="KW-0472">Membrane</keyword>
<dbReference type="SMART" id="SM00409">
    <property type="entry name" value="IG"/>
    <property type="match status" value="1"/>
</dbReference>
<dbReference type="GO" id="GO:0005856">
    <property type="term" value="C:cytoskeleton"/>
    <property type="evidence" value="ECO:0007669"/>
    <property type="project" value="UniProtKB-SubCell"/>
</dbReference>
<keyword evidence="16" id="KW-0206">Cytoskeleton</keyword>
<evidence type="ECO:0000256" key="7">
    <source>
        <dbReference type="ARBA" id="ARBA00022490"/>
    </source>
</evidence>
<keyword evidence="12" id="KW-1133">Transmembrane helix</keyword>
<keyword evidence="13" id="KW-0496">Mitochondrion</keyword>
<dbReference type="PANTHER" id="PTHR21508">
    <property type="entry name" value="MITOGUARDIN"/>
    <property type="match status" value="1"/>
</dbReference>
<dbReference type="SUPFAM" id="SSF48726">
    <property type="entry name" value="Immunoglobulin"/>
    <property type="match status" value="1"/>
</dbReference>
<comment type="subunit">
    <text evidence="6">Interacts with F-actin.</text>
</comment>
<dbReference type="PANTHER" id="PTHR21508:SF3">
    <property type="entry name" value="MITOGUARDIN 1"/>
    <property type="match status" value="1"/>
</dbReference>
<evidence type="ECO:0000256" key="11">
    <source>
        <dbReference type="ARBA" id="ARBA00022949"/>
    </source>
</evidence>
<keyword evidence="8" id="KW-0597">Phosphoprotein</keyword>
<dbReference type="InterPro" id="IPR007110">
    <property type="entry name" value="Ig-like_dom"/>
</dbReference>
<evidence type="ECO:0000256" key="12">
    <source>
        <dbReference type="ARBA" id="ARBA00022989"/>
    </source>
</evidence>
<feature type="region of interest" description="Disordered" evidence="21">
    <location>
        <begin position="780"/>
        <end position="818"/>
    </location>
</feature>
<comment type="similarity">
    <text evidence="5">Belongs to the mitoguardin family.</text>
</comment>
<evidence type="ECO:0000256" key="21">
    <source>
        <dbReference type="SAM" id="MobiDB-lite"/>
    </source>
</evidence>
<comment type="function">
    <text evidence="18">Involved in regulating cell migration through association with the actin cytoskeleton. Has an essential role in the maintenance of Z line and sarcomere integrity.</text>
</comment>
<evidence type="ECO:0000256" key="18">
    <source>
        <dbReference type="ARBA" id="ARBA00058759"/>
    </source>
</evidence>
<reference evidence="23" key="1">
    <citation type="submission" date="2019-10" db="EMBL/GenBank/DDBJ databases">
        <title>The sequence and de novo assembly of the wild yak genome.</title>
        <authorList>
            <person name="Liu Y."/>
        </authorList>
    </citation>
    <scope>NUCLEOTIDE SEQUENCE [LARGE SCALE GENOMIC DNA]</scope>
    <source>
        <strain evidence="23">WY2019</strain>
    </source>
</reference>
<evidence type="ECO:0000256" key="3">
    <source>
        <dbReference type="ARBA" id="ARBA00004294"/>
    </source>
</evidence>
<keyword evidence="11" id="KW-0965">Cell junction</keyword>
<feature type="region of interest" description="Disordered" evidence="21">
    <location>
        <begin position="641"/>
        <end position="662"/>
    </location>
</feature>
<gene>
    <name evidence="23" type="ORF">E5288_WYG007999</name>
</gene>
<evidence type="ECO:0000256" key="19">
    <source>
        <dbReference type="ARBA" id="ARBA00070929"/>
    </source>
</evidence>
<dbReference type="InterPro" id="IPR003599">
    <property type="entry name" value="Ig_sub"/>
</dbReference>
<organism evidence="23 24">
    <name type="scientific">Bos mutus</name>
    <name type="common">wild yak</name>
    <dbReference type="NCBI Taxonomy" id="72004"/>
    <lineage>
        <taxon>Eukaryota</taxon>
        <taxon>Metazoa</taxon>
        <taxon>Chordata</taxon>
        <taxon>Craniata</taxon>
        <taxon>Vertebrata</taxon>
        <taxon>Euteleostomi</taxon>
        <taxon>Mammalia</taxon>
        <taxon>Eutheria</taxon>
        <taxon>Laurasiatheria</taxon>
        <taxon>Artiodactyla</taxon>
        <taxon>Ruminantia</taxon>
        <taxon>Pecora</taxon>
        <taxon>Bovidae</taxon>
        <taxon>Bovinae</taxon>
        <taxon>Bos</taxon>
    </lineage>
</organism>
<dbReference type="InterPro" id="IPR019392">
    <property type="entry name" value="Miga"/>
</dbReference>
<dbReference type="AlphaFoldDB" id="A0A6B0QY29"/>
<feature type="region of interest" description="Disordered" evidence="21">
    <location>
        <begin position="942"/>
        <end position="976"/>
    </location>
</feature>
<keyword evidence="10" id="KW-1000">Mitochondrion outer membrane</keyword>
<dbReference type="EMBL" id="VBQZ03000011">
    <property type="protein sequence ID" value="MXQ82120.1"/>
    <property type="molecule type" value="Genomic_DNA"/>
</dbReference>
<dbReference type="GO" id="GO:0005741">
    <property type="term" value="C:mitochondrial outer membrane"/>
    <property type="evidence" value="ECO:0007669"/>
    <property type="project" value="UniProtKB-SubCell"/>
</dbReference>
<dbReference type="InterPro" id="IPR036179">
    <property type="entry name" value="Ig-like_dom_sf"/>
</dbReference>
<proteinExistence type="inferred from homology"/>
<evidence type="ECO:0000256" key="14">
    <source>
        <dbReference type="ARBA" id="ARBA00023136"/>
    </source>
</evidence>
<evidence type="ECO:0000256" key="2">
    <source>
        <dbReference type="ARBA" id="ARBA00004245"/>
    </source>
</evidence>
<evidence type="ECO:0000256" key="17">
    <source>
        <dbReference type="ARBA" id="ARBA00023319"/>
    </source>
</evidence>
<accession>A0A6B0QY29</accession>
<keyword evidence="9" id="KW-0812">Transmembrane</keyword>
<dbReference type="GO" id="GO:0003779">
    <property type="term" value="F:actin binding"/>
    <property type="evidence" value="ECO:0007669"/>
    <property type="project" value="UniProtKB-KW"/>
</dbReference>
<dbReference type="PROSITE" id="PS50835">
    <property type="entry name" value="IG_LIKE"/>
    <property type="match status" value="1"/>
</dbReference>
<evidence type="ECO:0000256" key="16">
    <source>
        <dbReference type="ARBA" id="ARBA00023212"/>
    </source>
</evidence>
<dbReference type="Pfam" id="PF07679">
    <property type="entry name" value="I-set"/>
    <property type="match status" value="1"/>
</dbReference>
<dbReference type="GO" id="GO:0005912">
    <property type="term" value="C:adherens junction"/>
    <property type="evidence" value="ECO:0007669"/>
    <property type="project" value="UniProtKB-SubCell"/>
</dbReference>
<evidence type="ECO:0000256" key="10">
    <source>
        <dbReference type="ARBA" id="ARBA00022787"/>
    </source>
</evidence>
<evidence type="ECO:0000256" key="5">
    <source>
        <dbReference type="ARBA" id="ARBA00008969"/>
    </source>
</evidence>
<feature type="region of interest" description="Disordered" evidence="21">
    <location>
        <begin position="880"/>
        <end position="902"/>
    </location>
</feature>
<dbReference type="Pfam" id="PF10265">
    <property type="entry name" value="Miga"/>
    <property type="match status" value="1"/>
</dbReference>
<feature type="region of interest" description="Disordered" evidence="21">
    <location>
        <begin position="714"/>
        <end position="734"/>
    </location>
</feature>
<evidence type="ECO:0000313" key="23">
    <source>
        <dbReference type="EMBL" id="MXQ82120.1"/>
    </source>
</evidence>
<comment type="caution">
    <text evidence="23">The sequence shown here is derived from an EMBL/GenBank/DDBJ whole genome shotgun (WGS) entry which is preliminary data.</text>
</comment>
<evidence type="ECO:0000256" key="1">
    <source>
        <dbReference type="ARBA" id="ARBA00004216"/>
    </source>
</evidence>
<keyword evidence="17" id="KW-0393">Immunoglobulin domain</keyword>
<comment type="subcellular location">
    <subcellularLocation>
        <location evidence="4">Cell junction</location>
        <location evidence="4">Adherens junction</location>
    </subcellularLocation>
    <subcellularLocation>
        <location evidence="2">Cytoplasm</location>
        <location evidence="2">Cytoskeleton</location>
    </subcellularLocation>
    <subcellularLocation>
        <location evidence="1">Cytoplasm</location>
        <location evidence="1">Myofibril</location>
        <location evidence="1">Sarcomere</location>
        <location evidence="1">Z line</location>
    </subcellularLocation>
    <subcellularLocation>
        <location evidence="3">Mitochondrion outer membrane</location>
    </subcellularLocation>
</comment>
<feature type="region of interest" description="Disordered" evidence="21">
    <location>
        <begin position="681"/>
        <end position="700"/>
    </location>
</feature>
<keyword evidence="24" id="KW-1185">Reference proteome</keyword>
<evidence type="ECO:0000256" key="8">
    <source>
        <dbReference type="ARBA" id="ARBA00022553"/>
    </source>
</evidence>
<dbReference type="InterPro" id="IPR013783">
    <property type="entry name" value="Ig-like_fold"/>
</dbReference>
<dbReference type="InterPro" id="IPR013098">
    <property type="entry name" value="Ig_I-set"/>
</dbReference>
<evidence type="ECO:0000256" key="13">
    <source>
        <dbReference type="ARBA" id="ARBA00023128"/>
    </source>
</evidence>
<evidence type="ECO:0000256" key="20">
    <source>
        <dbReference type="ARBA" id="ARBA00083857"/>
    </source>
</evidence>
<evidence type="ECO:0000256" key="4">
    <source>
        <dbReference type="ARBA" id="ARBA00004536"/>
    </source>
</evidence>
<dbReference type="GO" id="GO:0008053">
    <property type="term" value="P:mitochondrial fusion"/>
    <property type="evidence" value="ECO:0007669"/>
    <property type="project" value="InterPro"/>
</dbReference>
<protein>
    <recommendedName>
        <fullName evidence="19">Nexilin</fullName>
    </recommendedName>
    <alternativeName>
        <fullName evidence="20">F-actin-binding protein</fullName>
    </alternativeName>
</protein>
<evidence type="ECO:0000313" key="24">
    <source>
        <dbReference type="Proteomes" id="UP000322234"/>
    </source>
</evidence>